<protein>
    <submittedName>
        <fullName evidence="2">Rrf2 family nitric oxide-sensitive transcriptional repressor</fullName>
    </submittedName>
</protein>
<proteinExistence type="predicted"/>
<dbReference type="GO" id="GO:0003700">
    <property type="term" value="F:DNA-binding transcription factor activity"/>
    <property type="evidence" value="ECO:0007669"/>
    <property type="project" value="TreeGrafter"/>
</dbReference>
<reference evidence="2 3" key="1">
    <citation type="submission" date="2020-08" db="EMBL/GenBank/DDBJ databases">
        <title>Genomic Encyclopedia of Type Strains, Phase IV (KMG-IV): sequencing the most valuable type-strain genomes for metagenomic binning, comparative biology and taxonomic classification.</title>
        <authorList>
            <person name="Goeker M."/>
        </authorList>
    </citation>
    <scope>NUCLEOTIDE SEQUENCE [LARGE SCALE GENOMIC DNA]</scope>
    <source>
        <strain evidence="2 3">DSM 101806</strain>
    </source>
</reference>
<comment type="caution">
    <text evidence="2">The sequence shown here is derived from an EMBL/GenBank/DDBJ whole genome shotgun (WGS) entry which is preliminary data.</text>
</comment>
<dbReference type="InterPro" id="IPR000944">
    <property type="entry name" value="Tscrpt_reg_Rrf2"/>
</dbReference>
<evidence type="ECO:0000256" key="1">
    <source>
        <dbReference type="ARBA" id="ARBA00023125"/>
    </source>
</evidence>
<name>A0A7W6NW80_9SPHN</name>
<dbReference type="GO" id="GO:0003677">
    <property type="term" value="F:DNA binding"/>
    <property type="evidence" value="ECO:0007669"/>
    <property type="project" value="UniProtKB-KW"/>
</dbReference>
<dbReference type="Proteomes" id="UP000557392">
    <property type="component" value="Unassembled WGS sequence"/>
</dbReference>
<dbReference type="InterPro" id="IPR036390">
    <property type="entry name" value="WH_DNA-bd_sf"/>
</dbReference>
<dbReference type="PANTHER" id="PTHR33221:SF4">
    <property type="entry name" value="HTH-TYPE TRANSCRIPTIONAL REPRESSOR NSRR"/>
    <property type="match status" value="1"/>
</dbReference>
<dbReference type="PROSITE" id="PS01332">
    <property type="entry name" value="HTH_RRF2_1"/>
    <property type="match status" value="1"/>
</dbReference>
<dbReference type="SUPFAM" id="SSF46785">
    <property type="entry name" value="Winged helix' DNA-binding domain"/>
    <property type="match status" value="1"/>
</dbReference>
<gene>
    <name evidence="2" type="ORF">GGR46_000757</name>
</gene>
<dbReference type="Gene3D" id="1.10.10.10">
    <property type="entry name" value="Winged helix-like DNA-binding domain superfamily/Winged helix DNA-binding domain"/>
    <property type="match status" value="1"/>
</dbReference>
<keyword evidence="1" id="KW-0238">DNA-binding</keyword>
<dbReference type="RefSeq" id="WP_183994689.1">
    <property type="nucleotide sequence ID" value="NZ_JACIEH010000001.1"/>
</dbReference>
<dbReference type="PANTHER" id="PTHR33221">
    <property type="entry name" value="WINGED HELIX-TURN-HELIX TRANSCRIPTIONAL REGULATOR, RRF2 FAMILY"/>
    <property type="match status" value="1"/>
</dbReference>
<sequence length="147" mass="15996">MRLTRYTDYAMRVLLYLGSRPERLSSIAEISAAYRISQNHLMKVVNDLARAGYVASVRGRSGGIRLGAAPEDIRIGTVVRHTEDGFDLVDCGSCVIAPACGLPSILNEALAAFMAVLDRYTLADLLDRRVSMRSLLGIEDQSPGGPR</sequence>
<dbReference type="GO" id="GO:0005829">
    <property type="term" value="C:cytosol"/>
    <property type="evidence" value="ECO:0007669"/>
    <property type="project" value="TreeGrafter"/>
</dbReference>
<evidence type="ECO:0000313" key="3">
    <source>
        <dbReference type="Proteomes" id="UP000557392"/>
    </source>
</evidence>
<dbReference type="AlphaFoldDB" id="A0A7W6NW80"/>
<keyword evidence="3" id="KW-1185">Reference proteome</keyword>
<organism evidence="2 3">
    <name type="scientific">Sphingomonas kyeonggiensis</name>
    <dbReference type="NCBI Taxonomy" id="1268553"/>
    <lineage>
        <taxon>Bacteria</taxon>
        <taxon>Pseudomonadati</taxon>
        <taxon>Pseudomonadota</taxon>
        <taxon>Alphaproteobacteria</taxon>
        <taxon>Sphingomonadales</taxon>
        <taxon>Sphingomonadaceae</taxon>
        <taxon>Sphingomonas</taxon>
    </lineage>
</organism>
<dbReference type="InterPro" id="IPR036388">
    <property type="entry name" value="WH-like_DNA-bd_sf"/>
</dbReference>
<dbReference type="EMBL" id="JACIEH010000001">
    <property type="protein sequence ID" value="MBB4097224.1"/>
    <property type="molecule type" value="Genomic_DNA"/>
</dbReference>
<dbReference type="PROSITE" id="PS51197">
    <property type="entry name" value="HTH_RRF2_2"/>
    <property type="match status" value="1"/>
</dbReference>
<dbReference type="NCBIfam" id="TIGR00738">
    <property type="entry name" value="rrf2_super"/>
    <property type="match status" value="1"/>
</dbReference>
<dbReference type="InterPro" id="IPR030489">
    <property type="entry name" value="TR_Rrf2-type_CS"/>
</dbReference>
<dbReference type="Pfam" id="PF02082">
    <property type="entry name" value="Rrf2"/>
    <property type="match status" value="1"/>
</dbReference>
<evidence type="ECO:0000313" key="2">
    <source>
        <dbReference type="EMBL" id="MBB4097224.1"/>
    </source>
</evidence>
<accession>A0A7W6NW80</accession>